<organism evidence="2 3">
    <name type="scientific">Prorocentrum cordatum</name>
    <dbReference type="NCBI Taxonomy" id="2364126"/>
    <lineage>
        <taxon>Eukaryota</taxon>
        <taxon>Sar</taxon>
        <taxon>Alveolata</taxon>
        <taxon>Dinophyceae</taxon>
        <taxon>Prorocentrales</taxon>
        <taxon>Prorocentraceae</taxon>
        <taxon>Prorocentrum</taxon>
    </lineage>
</organism>
<feature type="compositionally biased region" description="Basic and acidic residues" evidence="1">
    <location>
        <begin position="36"/>
        <end position="55"/>
    </location>
</feature>
<dbReference type="Proteomes" id="UP001189429">
    <property type="component" value="Unassembled WGS sequence"/>
</dbReference>
<feature type="region of interest" description="Disordered" evidence="1">
    <location>
        <begin position="1"/>
        <end position="94"/>
    </location>
</feature>
<proteinExistence type="predicted"/>
<dbReference type="EMBL" id="CAUYUJ010016161">
    <property type="protein sequence ID" value="CAK0862439.1"/>
    <property type="molecule type" value="Genomic_DNA"/>
</dbReference>
<feature type="compositionally biased region" description="Low complexity" evidence="1">
    <location>
        <begin position="80"/>
        <end position="92"/>
    </location>
</feature>
<evidence type="ECO:0000313" key="3">
    <source>
        <dbReference type="Proteomes" id="UP001189429"/>
    </source>
</evidence>
<protein>
    <submittedName>
        <fullName evidence="2">Uncharacterized protein</fullName>
    </submittedName>
</protein>
<name>A0ABN9UR07_9DINO</name>
<evidence type="ECO:0000313" key="2">
    <source>
        <dbReference type="EMBL" id="CAK0862439.1"/>
    </source>
</evidence>
<evidence type="ECO:0000256" key="1">
    <source>
        <dbReference type="SAM" id="MobiDB-lite"/>
    </source>
</evidence>
<gene>
    <name evidence="2" type="ORF">PCOR1329_LOCUS50855</name>
</gene>
<keyword evidence="3" id="KW-1185">Reference proteome</keyword>
<sequence length="111" mass="12082">CPRRGPAESDGGLQAGVPRQQRGQPPGQPLRGLPHRGQEEQRRRDALRQRPEDAAAGHPPGQGRPGREGPRARGQRPRGQRAAEQQATASAARRWRLPLAKEACVIDAVEL</sequence>
<reference evidence="2" key="1">
    <citation type="submission" date="2023-10" db="EMBL/GenBank/DDBJ databases">
        <authorList>
            <person name="Chen Y."/>
            <person name="Shah S."/>
            <person name="Dougan E. K."/>
            <person name="Thang M."/>
            <person name="Chan C."/>
        </authorList>
    </citation>
    <scope>NUCLEOTIDE SEQUENCE [LARGE SCALE GENOMIC DNA]</scope>
</reference>
<feature type="compositionally biased region" description="Low complexity" evidence="1">
    <location>
        <begin position="18"/>
        <end position="32"/>
    </location>
</feature>
<feature type="non-terminal residue" evidence="2">
    <location>
        <position position="1"/>
    </location>
</feature>
<feature type="non-terminal residue" evidence="2">
    <location>
        <position position="111"/>
    </location>
</feature>
<comment type="caution">
    <text evidence="2">The sequence shown here is derived from an EMBL/GenBank/DDBJ whole genome shotgun (WGS) entry which is preliminary data.</text>
</comment>
<accession>A0ABN9UR07</accession>